<name>A0A0E9SLN7_ANGAN</name>
<proteinExistence type="predicted"/>
<organism evidence="1">
    <name type="scientific">Anguilla anguilla</name>
    <name type="common">European freshwater eel</name>
    <name type="synonym">Muraena anguilla</name>
    <dbReference type="NCBI Taxonomy" id="7936"/>
    <lineage>
        <taxon>Eukaryota</taxon>
        <taxon>Metazoa</taxon>
        <taxon>Chordata</taxon>
        <taxon>Craniata</taxon>
        <taxon>Vertebrata</taxon>
        <taxon>Euteleostomi</taxon>
        <taxon>Actinopterygii</taxon>
        <taxon>Neopterygii</taxon>
        <taxon>Teleostei</taxon>
        <taxon>Anguilliformes</taxon>
        <taxon>Anguillidae</taxon>
        <taxon>Anguilla</taxon>
    </lineage>
</organism>
<dbReference type="EMBL" id="GBXM01067159">
    <property type="protein sequence ID" value="JAH41418.1"/>
    <property type="molecule type" value="Transcribed_RNA"/>
</dbReference>
<dbReference type="AlphaFoldDB" id="A0A0E9SLN7"/>
<sequence length="119" mass="13532">MQALVRVFYTELCSIWSKRTNNNALNSLFFISTLRYCSVSGLYLGIDSLLSTNLSRENSLQFPTGVTGFAVLQVPTLEIYTDRKKYFFGSSRLAELLIARRTPFPLFPLYGECARSLLQ</sequence>
<accession>A0A0E9SLN7</accession>
<protein>
    <submittedName>
        <fullName evidence="1">Uncharacterized protein</fullName>
    </submittedName>
</protein>
<reference evidence="1" key="1">
    <citation type="submission" date="2014-11" db="EMBL/GenBank/DDBJ databases">
        <authorList>
            <person name="Amaro Gonzalez C."/>
        </authorList>
    </citation>
    <scope>NUCLEOTIDE SEQUENCE</scope>
</reference>
<reference evidence="1" key="2">
    <citation type="journal article" date="2015" name="Fish Shellfish Immunol.">
        <title>Early steps in the European eel (Anguilla anguilla)-Vibrio vulnificus interaction in the gills: Role of the RtxA13 toxin.</title>
        <authorList>
            <person name="Callol A."/>
            <person name="Pajuelo D."/>
            <person name="Ebbesson L."/>
            <person name="Teles M."/>
            <person name="MacKenzie S."/>
            <person name="Amaro C."/>
        </authorList>
    </citation>
    <scope>NUCLEOTIDE SEQUENCE</scope>
</reference>
<evidence type="ECO:0000313" key="1">
    <source>
        <dbReference type="EMBL" id="JAH41418.1"/>
    </source>
</evidence>